<comment type="similarity">
    <text evidence="2">Belongs to the TDE1 family.</text>
</comment>
<keyword evidence="3 6" id="KW-0812">Transmembrane</keyword>
<evidence type="ECO:0000313" key="8">
    <source>
        <dbReference type="Proteomes" id="UP000262825"/>
    </source>
</evidence>
<evidence type="ECO:0000256" key="2">
    <source>
        <dbReference type="ARBA" id="ARBA00006665"/>
    </source>
</evidence>
<feature type="transmembrane region" description="Helical" evidence="6">
    <location>
        <begin position="84"/>
        <end position="103"/>
    </location>
</feature>
<dbReference type="Pfam" id="PF03348">
    <property type="entry name" value="Serinc"/>
    <property type="match status" value="1"/>
</dbReference>
<feature type="transmembrane region" description="Helical" evidence="6">
    <location>
        <begin position="6"/>
        <end position="29"/>
    </location>
</feature>
<evidence type="ECO:0000256" key="1">
    <source>
        <dbReference type="ARBA" id="ARBA00004141"/>
    </source>
</evidence>
<dbReference type="Proteomes" id="UP000262825">
    <property type="component" value="Unassembled WGS sequence"/>
</dbReference>
<sequence length="472" mass="52135">MGALISLPITATTTFVSSFLGSTISNLFHSIFASNILGARLIYALLLILNSVVSWVSMSTNHSILYPSKTCQGLECGVFSVYRLNFSLGLLHLILFLVLLIPGNGNSGGSGGASFYKMKLQNSLWSLKIIIWGFTLFSSFKWMNNDFFISFAKYISIPSGTLFNLIGLVLLVDFAYEFAEVCLSNIEKDDETSSFWKKLLVCGTASMYVSTLIMTVAIFVVFNGEDCNMNKTASIINVILNILVSVISVMPKVQEYNSKCGLAQSAIVSLYCTYLTLSAMVSEPDDKRCNPLIRSAGTRRASVILGAIFTFVAIAYTTTRVAATSMFTAGNSHNSGIYLGGDDNDLLYSANERNELRVQALRDAVAEGSLPESVLHDMEVGNTEEQNNSVGENGSSYDYCLFHVIFFLATQWISILLTVNVQQNDNGDFIPVGRTYFYSWVKIISAWVCYGLYIWSMIAPMLMPDRFDYDSD</sequence>
<keyword evidence="4 6" id="KW-1133">Transmembrane helix</keyword>
<protein>
    <submittedName>
        <fullName evidence="7">Related to Membrane protein TMS1</fullName>
    </submittedName>
</protein>
<comment type="subcellular location">
    <subcellularLocation>
        <location evidence="1">Membrane</location>
        <topology evidence="1">Multi-pass membrane protein</topology>
    </subcellularLocation>
</comment>
<gene>
    <name evidence="7" type="ORF">SCODWIG_00048</name>
</gene>
<proteinExistence type="inferred from homology"/>
<dbReference type="AlphaFoldDB" id="A0A376B0U0"/>
<dbReference type="EMBL" id="UFAJ01000003">
    <property type="protein sequence ID" value="SSD58287.1"/>
    <property type="molecule type" value="Genomic_DNA"/>
</dbReference>
<keyword evidence="8" id="KW-1185">Reference proteome</keyword>
<dbReference type="GO" id="GO:0016020">
    <property type="term" value="C:membrane"/>
    <property type="evidence" value="ECO:0007669"/>
    <property type="project" value="UniProtKB-SubCell"/>
</dbReference>
<feature type="transmembrane region" description="Helical" evidence="6">
    <location>
        <begin position="199"/>
        <end position="222"/>
    </location>
</feature>
<keyword evidence="5 6" id="KW-0472">Membrane</keyword>
<feature type="transmembrane region" description="Helical" evidence="6">
    <location>
        <begin position="155"/>
        <end position="178"/>
    </location>
</feature>
<organism evidence="7 8">
    <name type="scientific">Saccharomycodes ludwigii</name>
    <dbReference type="NCBI Taxonomy" id="36035"/>
    <lineage>
        <taxon>Eukaryota</taxon>
        <taxon>Fungi</taxon>
        <taxon>Dikarya</taxon>
        <taxon>Ascomycota</taxon>
        <taxon>Saccharomycotina</taxon>
        <taxon>Saccharomycetes</taxon>
        <taxon>Saccharomycodales</taxon>
        <taxon>Saccharomycodaceae</taxon>
        <taxon>Saccharomycodes</taxon>
    </lineage>
</organism>
<dbReference type="VEuPathDB" id="FungiDB:SCODWIG_00048"/>
<feature type="transmembrane region" description="Helical" evidence="6">
    <location>
        <begin position="41"/>
        <end position="58"/>
    </location>
</feature>
<evidence type="ECO:0000256" key="5">
    <source>
        <dbReference type="ARBA" id="ARBA00023136"/>
    </source>
</evidence>
<feature type="transmembrane region" description="Helical" evidence="6">
    <location>
        <begin position="124"/>
        <end position="143"/>
    </location>
</feature>
<feature type="transmembrane region" description="Helical" evidence="6">
    <location>
        <begin position="399"/>
        <end position="417"/>
    </location>
</feature>
<dbReference type="OrthoDB" id="5963193at2759"/>
<reference evidence="8" key="1">
    <citation type="submission" date="2018-06" db="EMBL/GenBank/DDBJ databases">
        <authorList>
            <person name="Guldener U."/>
        </authorList>
    </citation>
    <scope>NUCLEOTIDE SEQUENCE [LARGE SCALE GENOMIC DNA]</scope>
    <source>
        <strain evidence="8">UTAD17</strain>
    </source>
</reference>
<feature type="transmembrane region" description="Helical" evidence="6">
    <location>
        <begin position="234"/>
        <end position="250"/>
    </location>
</feature>
<evidence type="ECO:0000256" key="3">
    <source>
        <dbReference type="ARBA" id="ARBA00022692"/>
    </source>
</evidence>
<accession>A0A376B0U0</accession>
<dbReference type="PANTHER" id="PTHR10383">
    <property type="entry name" value="SERINE INCORPORATOR"/>
    <property type="match status" value="1"/>
</dbReference>
<dbReference type="InterPro" id="IPR005016">
    <property type="entry name" value="TDE1/TMS"/>
</dbReference>
<evidence type="ECO:0000313" key="7">
    <source>
        <dbReference type="EMBL" id="SSD58287.1"/>
    </source>
</evidence>
<dbReference type="PANTHER" id="PTHR10383:SF9">
    <property type="entry name" value="SERINE INCORPORATOR, ISOFORM F"/>
    <property type="match status" value="1"/>
</dbReference>
<name>A0A376B0U0_9ASCO</name>
<feature type="transmembrane region" description="Helical" evidence="6">
    <location>
        <begin position="301"/>
        <end position="318"/>
    </location>
</feature>
<evidence type="ECO:0000256" key="4">
    <source>
        <dbReference type="ARBA" id="ARBA00022989"/>
    </source>
</evidence>
<evidence type="ECO:0000256" key="6">
    <source>
        <dbReference type="SAM" id="Phobius"/>
    </source>
</evidence>
<feature type="transmembrane region" description="Helical" evidence="6">
    <location>
        <begin position="262"/>
        <end position="281"/>
    </location>
</feature>
<feature type="transmembrane region" description="Helical" evidence="6">
    <location>
        <begin position="437"/>
        <end position="456"/>
    </location>
</feature>